<protein>
    <submittedName>
        <fullName evidence="1">Uncharacterized protein</fullName>
    </submittedName>
</protein>
<dbReference type="EMBL" id="JYDW01000190">
    <property type="protein sequence ID" value="KRZ52552.1"/>
    <property type="molecule type" value="Genomic_DNA"/>
</dbReference>
<accession>A0A0V1KZ43</accession>
<sequence>MTSPSLIIAAFHFPASTAIGGAENLTNHNSDGEKAKIMATLLEKSRSKKRGCKSTNLDIPFIHHSSCNYSLNASARLGNLNLTKSSQPEEPGCKSVQ</sequence>
<comment type="caution">
    <text evidence="1">The sequence shown here is derived from an EMBL/GenBank/DDBJ whole genome shotgun (WGS) entry which is preliminary data.</text>
</comment>
<evidence type="ECO:0000313" key="2">
    <source>
        <dbReference type="Proteomes" id="UP000054721"/>
    </source>
</evidence>
<organism evidence="1 2">
    <name type="scientific">Trichinella nativa</name>
    <dbReference type="NCBI Taxonomy" id="6335"/>
    <lineage>
        <taxon>Eukaryota</taxon>
        <taxon>Metazoa</taxon>
        <taxon>Ecdysozoa</taxon>
        <taxon>Nematoda</taxon>
        <taxon>Enoplea</taxon>
        <taxon>Dorylaimia</taxon>
        <taxon>Trichinellida</taxon>
        <taxon>Trichinellidae</taxon>
        <taxon>Trichinella</taxon>
    </lineage>
</organism>
<dbReference type="AlphaFoldDB" id="A0A0V1KZ43"/>
<name>A0A0V1KZ43_9BILA</name>
<keyword evidence="2" id="KW-1185">Reference proteome</keyword>
<dbReference type="Proteomes" id="UP000054721">
    <property type="component" value="Unassembled WGS sequence"/>
</dbReference>
<gene>
    <name evidence="1" type="ORF">T02_545</name>
</gene>
<reference evidence="1 2" key="1">
    <citation type="submission" date="2015-05" db="EMBL/GenBank/DDBJ databases">
        <title>Evolution of Trichinella species and genotypes.</title>
        <authorList>
            <person name="Korhonen P.K."/>
            <person name="Edoardo P."/>
            <person name="Giuseppe L.R."/>
            <person name="Gasser R.B."/>
        </authorList>
    </citation>
    <scope>NUCLEOTIDE SEQUENCE [LARGE SCALE GENOMIC DNA]</scope>
    <source>
        <strain evidence="1">ISS10</strain>
    </source>
</reference>
<proteinExistence type="predicted"/>
<evidence type="ECO:0000313" key="1">
    <source>
        <dbReference type="EMBL" id="KRZ52552.1"/>
    </source>
</evidence>